<accession>A0ACC1ACU4</accession>
<evidence type="ECO:0000313" key="1">
    <source>
        <dbReference type="EMBL" id="KAJ0084857.1"/>
    </source>
</evidence>
<evidence type="ECO:0000313" key="2">
    <source>
        <dbReference type="Proteomes" id="UP001164250"/>
    </source>
</evidence>
<reference evidence="2" key="1">
    <citation type="journal article" date="2023" name="G3 (Bethesda)">
        <title>Genome assembly and association tests identify interacting loci associated with vigor, precocity, and sex in interspecific pistachio rootstocks.</title>
        <authorList>
            <person name="Palmer W."/>
            <person name="Jacygrad E."/>
            <person name="Sagayaradj S."/>
            <person name="Cavanaugh K."/>
            <person name="Han R."/>
            <person name="Bertier L."/>
            <person name="Beede B."/>
            <person name="Kafkas S."/>
            <person name="Golino D."/>
            <person name="Preece J."/>
            <person name="Michelmore R."/>
        </authorList>
    </citation>
    <scope>NUCLEOTIDE SEQUENCE [LARGE SCALE GENOMIC DNA]</scope>
</reference>
<name>A0ACC1ACU4_9ROSI</name>
<dbReference type="Proteomes" id="UP001164250">
    <property type="component" value="Chromosome 11"/>
</dbReference>
<dbReference type="EMBL" id="CM047907">
    <property type="protein sequence ID" value="KAJ0084857.1"/>
    <property type="molecule type" value="Genomic_DNA"/>
</dbReference>
<proteinExistence type="predicted"/>
<comment type="caution">
    <text evidence="1">The sequence shown here is derived from an EMBL/GenBank/DDBJ whole genome shotgun (WGS) entry which is preliminary data.</text>
</comment>
<keyword evidence="2" id="KW-1185">Reference proteome</keyword>
<sequence>MPKNDRRKAPTKDSATGMVAADSLGAAAAGVGTDAEGPGAGAGANASFAIVAVMEAARMRTAHKIIFISMAKRLSKLVK</sequence>
<protein>
    <submittedName>
        <fullName evidence="1">Uncharacterized protein</fullName>
    </submittedName>
</protein>
<gene>
    <name evidence="1" type="ORF">Patl1_29714</name>
</gene>
<organism evidence="1 2">
    <name type="scientific">Pistacia atlantica</name>
    <dbReference type="NCBI Taxonomy" id="434234"/>
    <lineage>
        <taxon>Eukaryota</taxon>
        <taxon>Viridiplantae</taxon>
        <taxon>Streptophyta</taxon>
        <taxon>Embryophyta</taxon>
        <taxon>Tracheophyta</taxon>
        <taxon>Spermatophyta</taxon>
        <taxon>Magnoliopsida</taxon>
        <taxon>eudicotyledons</taxon>
        <taxon>Gunneridae</taxon>
        <taxon>Pentapetalae</taxon>
        <taxon>rosids</taxon>
        <taxon>malvids</taxon>
        <taxon>Sapindales</taxon>
        <taxon>Anacardiaceae</taxon>
        <taxon>Pistacia</taxon>
    </lineage>
</organism>